<dbReference type="InterPro" id="IPR051784">
    <property type="entry name" value="Nod_factor_ABC_transporter"/>
</dbReference>
<comment type="caution">
    <text evidence="7">The sequence shown here is derived from an EMBL/GenBank/DDBJ whole genome shotgun (WGS) entry which is preliminary data.</text>
</comment>
<proteinExistence type="predicted"/>
<evidence type="ECO:0000256" key="2">
    <source>
        <dbReference type="ARBA" id="ARBA00022692"/>
    </source>
</evidence>
<evidence type="ECO:0000256" key="5">
    <source>
        <dbReference type="SAM" id="Phobius"/>
    </source>
</evidence>
<keyword evidence="8" id="KW-1185">Reference proteome</keyword>
<comment type="subcellular location">
    <subcellularLocation>
        <location evidence="1">Membrane</location>
        <topology evidence="1">Multi-pass membrane protein</topology>
    </subcellularLocation>
</comment>
<feature type="transmembrane region" description="Helical" evidence="5">
    <location>
        <begin position="47"/>
        <end position="71"/>
    </location>
</feature>
<feature type="transmembrane region" description="Helical" evidence="5">
    <location>
        <begin position="152"/>
        <end position="175"/>
    </location>
</feature>
<dbReference type="Pfam" id="PF01061">
    <property type="entry name" value="ABC2_membrane"/>
    <property type="match status" value="1"/>
</dbReference>
<dbReference type="GO" id="GO:0043190">
    <property type="term" value="C:ATP-binding cassette (ABC) transporter complex"/>
    <property type="evidence" value="ECO:0007669"/>
    <property type="project" value="InterPro"/>
</dbReference>
<evidence type="ECO:0000256" key="4">
    <source>
        <dbReference type="ARBA" id="ARBA00023136"/>
    </source>
</evidence>
<dbReference type="PANTHER" id="PTHR43229:SF2">
    <property type="entry name" value="NODULATION PROTEIN J"/>
    <property type="match status" value="1"/>
</dbReference>
<name>A0A1F2P982_9EURY</name>
<feature type="transmembrane region" description="Helical" evidence="5">
    <location>
        <begin position="212"/>
        <end position="231"/>
    </location>
</feature>
<dbReference type="PANTHER" id="PTHR43229">
    <property type="entry name" value="NODULATION PROTEIN J"/>
    <property type="match status" value="1"/>
</dbReference>
<keyword evidence="4 5" id="KW-0472">Membrane</keyword>
<keyword evidence="3 5" id="KW-1133">Transmembrane helix</keyword>
<dbReference type="PATRIC" id="fig|1838285.3.peg.555"/>
<sequence length="242" mass="26824">MLRKIWAITKKNILMYYLKGPVLIFGVLFPLFLFLAFYIGRSLSAEFLIPGLLAMTLFFTSTSVSPVIMPWETQMKTLERLISCPITVRTMIFGDILASFIFGIIISIVPVVIGMVMGVGVKAPLTLGVAIIIGAFAFSSLGLLFSTIPTDLVSNVMMLSNLVKFPLIFISGIFIPVSELPDWGVAVASLSPLTYFTDIARFSIEGYAFYPLYLDFLLLIASAVLFLVLAVKLHERTLVRRF</sequence>
<evidence type="ECO:0000256" key="3">
    <source>
        <dbReference type="ARBA" id="ARBA00022989"/>
    </source>
</evidence>
<feature type="transmembrane region" description="Helical" evidence="5">
    <location>
        <begin position="21"/>
        <end position="41"/>
    </location>
</feature>
<dbReference type="InterPro" id="IPR000412">
    <property type="entry name" value="ABC_2_transport"/>
</dbReference>
<reference evidence="7" key="1">
    <citation type="submission" date="2016-05" db="EMBL/GenBank/DDBJ databases">
        <title>Microbial consortia oxidize butane by reversing methanogenesis.</title>
        <authorList>
            <person name="Laso-Perez R."/>
            <person name="Richter M."/>
            <person name="Wegener G."/>
            <person name="Musat F."/>
        </authorList>
    </citation>
    <scope>NUCLEOTIDE SEQUENCE [LARGE SCALE GENOMIC DNA]</scope>
    <source>
        <strain evidence="7">BOX2</strain>
    </source>
</reference>
<protein>
    <submittedName>
        <fullName evidence="7">ABC transporter</fullName>
    </submittedName>
</protein>
<gene>
    <name evidence="7" type="ORF">SCAL_000547</name>
</gene>
<dbReference type="Proteomes" id="UP000186940">
    <property type="component" value="Unassembled WGS sequence"/>
</dbReference>
<accession>A0A1F2P982</accession>
<dbReference type="InterPro" id="IPR013525">
    <property type="entry name" value="ABC2_TM"/>
</dbReference>
<feature type="domain" description="ABC transmembrane type-2" evidence="6">
    <location>
        <begin position="12"/>
        <end position="237"/>
    </location>
</feature>
<evidence type="ECO:0000256" key="1">
    <source>
        <dbReference type="ARBA" id="ARBA00004141"/>
    </source>
</evidence>
<organism evidence="7 8">
    <name type="scientific">Candidatus Syntropharchaeum caldarium</name>
    <dbReference type="NCBI Taxonomy" id="1838285"/>
    <lineage>
        <taxon>Archaea</taxon>
        <taxon>Methanobacteriati</taxon>
        <taxon>Methanobacteriota</taxon>
        <taxon>Stenosarchaea group</taxon>
        <taxon>Methanomicrobia</taxon>
        <taxon>Methanosarcinales</taxon>
        <taxon>ANME-2 cluster</taxon>
        <taxon>Candidatus Syntropharchaeum</taxon>
    </lineage>
</organism>
<dbReference type="EMBL" id="LYOS01000002">
    <property type="protein sequence ID" value="OFV67907.1"/>
    <property type="molecule type" value="Genomic_DNA"/>
</dbReference>
<dbReference type="PIRSF" id="PIRSF006648">
    <property type="entry name" value="DrrB"/>
    <property type="match status" value="1"/>
</dbReference>
<dbReference type="AlphaFoldDB" id="A0A1F2P982"/>
<dbReference type="InterPro" id="IPR047817">
    <property type="entry name" value="ABC2_TM_bact-type"/>
</dbReference>
<feature type="transmembrane region" description="Helical" evidence="5">
    <location>
        <begin position="92"/>
        <end position="119"/>
    </location>
</feature>
<evidence type="ECO:0000259" key="6">
    <source>
        <dbReference type="PROSITE" id="PS51012"/>
    </source>
</evidence>
<dbReference type="STRING" id="1838285.SCAL_000547"/>
<feature type="transmembrane region" description="Helical" evidence="5">
    <location>
        <begin position="125"/>
        <end position="145"/>
    </location>
</feature>
<dbReference type="GO" id="GO:0140359">
    <property type="term" value="F:ABC-type transporter activity"/>
    <property type="evidence" value="ECO:0007669"/>
    <property type="project" value="InterPro"/>
</dbReference>
<dbReference type="PRINTS" id="PR00164">
    <property type="entry name" value="ABC2TRNSPORT"/>
</dbReference>
<dbReference type="PROSITE" id="PS51012">
    <property type="entry name" value="ABC_TM2"/>
    <property type="match status" value="1"/>
</dbReference>
<evidence type="ECO:0000313" key="8">
    <source>
        <dbReference type="Proteomes" id="UP000186940"/>
    </source>
</evidence>
<keyword evidence="2 5" id="KW-0812">Transmembrane</keyword>
<evidence type="ECO:0000313" key="7">
    <source>
        <dbReference type="EMBL" id="OFV67907.1"/>
    </source>
</evidence>